<comment type="caution">
    <text evidence="2">The sequence shown here is derived from an EMBL/GenBank/DDBJ whole genome shotgun (WGS) entry which is preliminary data.</text>
</comment>
<evidence type="ECO:0000313" key="2">
    <source>
        <dbReference type="EMBL" id="MFH7596357.1"/>
    </source>
</evidence>
<name>A0ABW7PD86_9ACTN</name>
<sequence length="210" mass="21347">MHRTLPRLAAPLALAAALTASACLPASAAQTPSVARTSPALLAGSRAPAPAGISGWARMAYGDPRDDVQISVDAHGLFGPAGSTTATRSWGVFRVQHYSPAKDGQPENFNWGDFVVDCLRIDGAAGGTEVSVTGRIVDAGQAWSPFLDRKPLPARMGLGFHLPGPGGRPDEARVGLTPPAAEGGPDIARCATGPADSGLTAGGYRLGVSS</sequence>
<keyword evidence="3" id="KW-1185">Reference proteome</keyword>
<dbReference type="EMBL" id="JBBDHD010000031">
    <property type="protein sequence ID" value="MFH7596357.1"/>
    <property type="molecule type" value="Genomic_DNA"/>
</dbReference>
<accession>A0ABW7PD86</accession>
<proteinExistence type="predicted"/>
<evidence type="ECO:0000256" key="1">
    <source>
        <dbReference type="SAM" id="SignalP"/>
    </source>
</evidence>
<organism evidence="2 3">
    <name type="scientific">Streptomyces racemochromogenes</name>
    <dbReference type="NCBI Taxonomy" id="67353"/>
    <lineage>
        <taxon>Bacteria</taxon>
        <taxon>Bacillati</taxon>
        <taxon>Actinomycetota</taxon>
        <taxon>Actinomycetes</taxon>
        <taxon>Kitasatosporales</taxon>
        <taxon>Streptomycetaceae</taxon>
        <taxon>Streptomyces</taxon>
    </lineage>
</organism>
<evidence type="ECO:0000313" key="3">
    <source>
        <dbReference type="Proteomes" id="UP001610631"/>
    </source>
</evidence>
<reference evidence="2 3" key="1">
    <citation type="submission" date="2024-03" db="EMBL/GenBank/DDBJ databases">
        <title>Whole genome sequencing of Streptomyces racemochromogenes, to identify antimicrobial biosynthetic gene clusters.</title>
        <authorList>
            <person name="Suryawanshi P."/>
            <person name="Krishnaraj P.U."/>
            <person name="Arun Y.P."/>
            <person name="Suryawanshi M.P."/>
            <person name="Rakshit O."/>
        </authorList>
    </citation>
    <scope>NUCLEOTIDE SEQUENCE [LARGE SCALE GENOMIC DNA]</scope>
    <source>
        <strain evidence="2 3">AUDT626</strain>
    </source>
</reference>
<feature type="signal peptide" evidence="1">
    <location>
        <begin position="1"/>
        <end position="28"/>
    </location>
</feature>
<dbReference type="RefSeq" id="WP_395510192.1">
    <property type="nucleotide sequence ID" value="NZ_JBBDHD010000031.1"/>
</dbReference>
<dbReference type="PROSITE" id="PS51257">
    <property type="entry name" value="PROKAR_LIPOPROTEIN"/>
    <property type="match status" value="1"/>
</dbReference>
<feature type="chain" id="PRO_5046755939" evidence="1">
    <location>
        <begin position="29"/>
        <end position="210"/>
    </location>
</feature>
<gene>
    <name evidence="2" type="ORF">WDV06_14805</name>
</gene>
<keyword evidence="1" id="KW-0732">Signal</keyword>
<dbReference type="Proteomes" id="UP001610631">
    <property type="component" value="Unassembled WGS sequence"/>
</dbReference>
<protein>
    <submittedName>
        <fullName evidence="2">Uncharacterized protein</fullName>
    </submittedName>
</protein>